<evidence type="ECO:0000256" key="1">
    <source>
        <dbReference type="ARBA" id="ARBA00005190"/>
    </source>
</evidence>
<evidence type="ECO:0000256" key="6">
    <source>
        <dbReference type="ARBA" id="ARBA00022777"/>
    </source>
</evidence>
<dbReference type="GO" id="GO:0019563">
    <property type="term" value="P:glycerol catabolic process"/>
    <property type="evidence" value="ECO:0007669"/>
    <property type="project" value="TreeGrafter"/>
</dbReference>
<dbReference type="PROSITE" id="PS00933">
    <property type="entry name" value="FGGY_KINASES_1"/>
    <property type="match status" value="1"/>
</dbReference>
<evidence type="ECO:0000256" key="8">
    <source>
        <dbReference type="ARBA" id="ARBA00022840"/>
    </source>
</evidence>
<dbReference type="InterPro" id="IPR043129">
    <property type="entry name" value="ATPase_NBD"/>
</dbReference>
<evidence type="ECO:0000256" key="3">
    <source>
        <dbReference type="ARBA" id="ARBA00012099"/>
    </source>
</evidence>
<keyword evidence="6 11" id="KW-0418">Kinase</keyword>
<evidence type="ECO:0000256" key="4">
    <source>
        <dbReference type="ARBA" id="ARBA00022679"/>
    </source>
</evidence>
<keyword evidence="5" id="KW-0547">Nucleotide-binding</keyword>
<comment type="caution">
    <text evidence="11">The sequence shown here is derived from an EMBL/GenBank/DDBJ whole genome shotgun (WGS) entry which is preliminary data.</text>
</comment>
<dbReference type="GO" id="GO:0005524">
    <property type="term" value="F:ATP binding"/>
    <property type="evidence" value="ECO:0007669"/>
    <property type="project" value="UniProtKB-KW"/>
</dbReference>
<dbReference type="SUPFAM" id="SSF53067">
    <property type="entry name" value="Actin-like ATPase domain"/>
    <property type="match status" value="2"/>
</dbReference>
<gene>
    <name evidence="11" type="ORF">UX31_C0019G0005</name>
</gene>
<dbReference type="Proteomes" id="UP000034107">
    <property type="component" value="Unassembled WGS sequence"/>
</dbReference>
<organism evidence="11 12">
    <name type="scientific">Candidatus Nomurabacteria bacterium GW2011_GWA1_46_11</name>
    <dbReference type="NCBI Taxonomy" id="1618732"/>
    <lineage>
        <taxon>Bacteria</taxon>
        <taxon>Candidatus Nomuraibacteriota</taxon>
    </lineage>
</organism>
<evidence type="ECO:0000256" key="9">
    <source>
        <dbReference type="ARBA" id="ARBA00043149"/>
    </source>
</evidence>
<evidence type="ECO:0000259" key="10">
    <source>
        <dbReference type="Pfam" id="PF00370"/>
    </source>
</evidence>
<reference evidence="11 12" key="1">
    <citation type="journal article" date="2015" name="Nature">
        <title>rRNA introns, odd ribosomes, and small enigmatic genomes across a large radiation of phyla.</title>
        <authorList>
            <person name="Brown C.T."/>
            <person name="Hug L.A."/>
            <person name="Thomas B.C."/>
            <person name="Sharon I."/>
            <person name="Castelle C.J."/>
            <person name="Singh A."/>
            <person name="Wilkins M.J."/>
            <person name="Williams K.H."/>
            <person name="Banfield J.F."/>
        </authorList>
    </citation>
    <scope>NUCLEOTIDE SEQUENCE [LARGE SCALE GENOMIC DNA]</scope>
</reference>
<protein>
    <recommendedName>
        <fullName evidence="3">glycerol kinase</fullName>
        <ecNumber evidence="3">2.7.1.30</ecNumber>
    </recommendedName>
    <alternativeName>
        <fullName evidence="9">ATP:glycerol 3-phosphotransferase</fullName>
    </alternativeName>
</protein>
<keyword evidence="4" id="KW-0808">Transferase</keyword>
<feature type="domain" description="Carbohydrate kinase FGGY N-terminal" evidence="10">
    <location>
        <begin position="6"/>
        <end position="246"/>
    </location>
</feature>
<accession>A0A0G1NLE8</accession>
<proteinExistence type="inferred from homology"/>
<dbReference type="PATRIC" id="fig|1618732.3.peg.697"/>
<dbReference type="AlphaFoldDB" id="A0A0G1NLE8"/>
<dbReference type="PANTHER" id="PTHR10196:SF69">
    <property type="entry name" value="GLYCEROL KINASE"/>
    <property type="match status" value="1"/>
</dbReference>
<evidence type="ECO:0000256" key="7">
    <source>
        <dbReference type="ARBA" id="ARBA00022798"/>
    </source>
</evidence>
<sequence length="387" mass="42989">MKSNFLVLDVGTTGVKGFVFDRKLKLLGKSYHRLNKRFPKKGWVEQSPQDLINKSVLALRGAVKKSKVSPTSLISLGITNQRETTILWDKRTAKPIYPAIVWEDTRTTARTKTLGRKYQSIVREKTGLPIDPYFSATKIAWILENVPRAKTLAEKNHILFGTVDTWVLWNLSREKNYLTDYTNASRTLIFNIKKLVWDQGLLDIFKIPKDILPGVRPSGSLFGHLKSNVIGVSLPIRAICGDQQASMYAAGTKPRTTKITYGTGTFMMQIIGSKFIQHKPFFTTLTATTSKPMYALEGKIDCCGNKVDELLKKKLSLVPILSILSKQVAAKITKLPYRPKELIVDGGLTQAPALPSIQSEAAGIPVIKQSIYDGTGLGIAKLLKSLN</sequence>
<keyword evidence="8" id="KW-0067">ATP-binding</keyword>
<dbReference type="EC" id="2.7.1.30" evidence="3"/>
<comment type="pathway">
    <text evidence="1">Polyol metabolism; glycerol degradation via glycerol kinase pathway; sn-glycerol 3-phosphate from glycerol: step 1/1.</text>
</comment>
<dbReference type="InterPro" id="IPR018483">
    <property type="entry name" value="Carb_kinase_FGGY_CS"/>
</dbReference>
<dbReference type="GO" id="GO:0004370">
    <property type="term" value="F:glycerol kinase activity"/>
    <property type="evidence" value="ECO:0007669"/>
    <property type="project" value="UniProtKB-EC"/>
</dbReference>
<dbReference type="Gene3D" id="3.30.420.40">
    <property type="match status" value="2"/>
</dbReference>
<dbReference type="GO" id="GO:0005829">
    <property type="term" value="C:cytosol"/>
    <property type="evidence" value="ECO:0007669"/>
    <property type="project" value="TreeGrafter"/>
</dbReference>
<dbReference type="Pfam" id="PF00370">
    <property type="entry name" value="FGGY_N"/>
    <property type="match status" value="1"/>
</dbReference>
<dbReference type="InterPro" id="IPR018484">
    <property type="entry name" value="FGGY_N"/>
</dbReference>
<dbReference type="FunFam" id="3.30.420.40:FF:000086">
    <property type="entry name" value="Glycerol kinase"/>
    <property type="match status" value="1"/>
</dbReference>
<dbReference type="PANTHER" id="PTHR10196">
    <property type="entry name" value="SUGAR KINASE"/>
    <property type="match status" value="1"/>
</dbReference>
<evidence type="ECO:0000256" key="2">
    <source>
        <dbReference type="ARBA" id="ARBA00009156"/>
    </source>
</evidence>
<name>A0A0G1NLE8_9BACT</name>
<dbReference type="EMBL" id="LCLS01000019">
    <property type="protein sequence ID" value="KKU21276.1"/>
    <property type="molecule type" value="Genomic_DNA"/>
</dbReference>
<evidence type="ECO:0000256" key="5">
    <source>
        <dbReference type="ARBA" id="ARBA00022741"/>
    </source>
</evidence>
<evidence type="ECO:0000313" key="12">
    <source>
        <dbReference type="Proteomes" id="UP000034107"/>
    </source>
</evidence>
<keyword evidence="7" id="KW-0319">Glycerol metabolism</keyword>
<comment type="similarity">
    <text evidence="2">Belongs to the FGGY kinase family.</text>
</comment>
<evidence type="ECO:0000313" key="11">
    <source>
        <dbReference type="EMBL" id="KKU21276.1"/>
    </source>
</evidence>